<evidence type="ECO:0008006" key="3">
    <source>
        <dbReference type="Google" id="ProtNLM"/>
    </source>
</evidence>
<dbReference type="Proteomes" id="UP000029223">
    <property type="component" value="Unassembled WGS sequence"/>
</dbReference>
<sequence>MNKSLICLLGFLAIFDIQAEEANKEDMSDPMAVYSGGEVTAGSRGLGAAFQFGIKRGDWGFLGKIESKDNFESYRTRFSHQTSQLGQEFLSMLDMTFQILK</sequence>
<reference evidence="2" key="1">
    <citation type="submission" date="2014-09" db="EMBL/GenBank/DDBJ databases">
        <title>Vibrio variabilis JCM 19239. (C206) whole genome shotgun sequence.</title>
        <authorList>
            <person name="Sawabe T."/>
            <person name="Meirelles P."/>
            <person name="Nakanishi M."/>
            <person name="Sayaka M."/>
            <person name="Hattori M."/>
            <person name="Ohkuma M."/>
        </authorList>
    </citation>
    <scope>NUCLEOTIDE SEQUENCE [LARGE SCALE GENOMIC DNA]</scope>
    <source>
        <strain evidence="2">JCM 19239</strain>
    </source>
</reference>
<gene>
    <name evidence="1" type="ORF">JCM19239_4865</name>
</gene>
<evidence type="ECO:0000313" key="2">
    <source>
        <dbReference type="Proteomes" id="UP000029223"/>
    </source>
</evidence>
<protein>
    <recommendedName>
        <fullName evidence="3">Outer membrane protein</fullName>
    </recommendedName>
</protein>
<accession>A0ABQ0JI58</accession>
<proteinExistence type="predicted"/>
<dbReference type="EMBL" id="BBMS01000043">
    <property type="protein sequence ID" value="GAL28425.1"/>
    <property type="molecule type" value="Genomic_DNA"/>
</dbReference>
<comment type="caution">
    <text evidence="1">The sequence shown here is derived from an EMBL/GenBank/DDBJ whole genome shotgun (WGS) entry which is preliminary data.</text>
</comment>
<organism evidence="1 2">
    <name type="scientific">Vibrio variabilis</name>
    <dbReference type="NCBI Taxonomy" id="990271"/>
    <lineage>
        <taxon>Bacteria</taxon>
        <taxon>Pseudomonadati</taxon>
        <taxon>Pseudomonadota</taxon>
        <taxon>Gammaproteobacteria</taxon>
        <taxon>Vibrionales</taxon>
        <taxon>Vibrionaceae</taxon>
        <taxon>Vibrio</taxon>
    </lineage>
</organism>
<keyword evidence="2" id="KW-1185">Reference proteome</keyword>
<reference evidence="2" key="2">
    <citation type="submission" date="2014-09" db="EMBL/GenBank/DDBJ databases">
        <authorList>
            <consortium name="NBRP consortium"/>
            <person name="Sawabe T."/>
            <person name="Meirelles P."/>
            <person name="Nakanishi M."/>
            <person name="Sayaka M."/>
            <person name="Hattori M."/>
            <person name="Ohkuma M."/>
        </authorList>
    </citation>
    <scope>NUCLEOTIDE SEQUENCE [LARGE SCALE GENOMIC DNA]</scope>
    <source>
        <strain evidence="2">JCM 19239</strain>
    </source>
</reference>
<evidence type="ECO:0000313" key="1">
    <source>
        <dbReference type="EMBL" id="GAL28425.1"/>
    </source>
</evidence>
<name>A0ABQ0JI58_9VIBR</name>